<proteinExistence type="predicted"/>
<dbReference type="Proteomes" id="UP000467105">
    <property type="component" value="Chromosome"/>
</dbReference>
<dbReference type="EMBL" id="AP022614">
    <property type="protein sequence ID" value="BBZ45896.1"/>
    <property type="molecule type" value="Genomic_DNA"/>
</dbReference>
<name>A0A7I7YVQ3_9MYCO</name>
<gene>
    <name evidence="1" type="ORF">MPRM_31770</name>
</gene>
<sequence>MAATSCAVCSTTFSARSDAVYCSPACRQKAHRMRTARRAATLHERLRNAPAPESGGSDVYHAMQRSVARSLQRSQEQVDRSRELCRLSAERLQQAAAVPRQSGRTRAAGPEVAERAQ</sequence>
<reference evidence="1 2" key="1">
    <citation type="journal article" date="2019" name="Emerg. Microbes Infect.">
        <title>Comprehensive subspecies identification of 175 nontuberculous mycobacteria species based on 7547 genomic profiles.</title>
        <authorList>
            <person name="Matsumoto Y."/>
            <person name="Kinjo T."/>
            <person name="Motooka D."/>
            <person name="Nabeya D."/>
            <person name="Jung N."/>
            <person name="Uechi K."/>
            <person name="Horii T."/>
            <person name="Iida T."/>
            <person name="Fujita J."/>
            <person name="Nakamura S."/>
        </authorList>
    </citation>
    <scope>NUCLEOTIDE SEQUENCE [LARGE SCALE GENOMIC DNA]</scope>
    <source>
        <strain evidence="1 2">JCM 14742</strain>
    </source>
</reference>
<evidence type="ECO:0000313" key="1">
    <source>
        <dbReference type="EMBL" id="BBZ45896.1"/>
    </source>
</evidence>
<organism evidence="1 2">
    <name type="scientific">Mycobacterium parmense</name>
    <dbReference type="NCBI Taxonomy" id="185642"/>
    <lineage>
        <taxon>Bacteria</taxon>
        <taxon>Bacillati</taxon>
        <taxon>Actinomycetota</taxon>
        <taxon>Actinomycetes</taxon>
        <taxon>Mycobacteriales</taxon>
        <taxon>Mycobacteriaceae</taxon>
        <taxon>Mycobacterium</taxon>
        <taxon>Mycobacterium simiae complex</taxon>
    </lineage>
</organism>
<keyword evidence="2" id="KW-1185">Reference proteome</keyword>
<evidence type="ECO:0000313" key="2">
    <source>
        <dbReference type="Proteomes" id="UP000467105"/>
    </source>
</evidence>
<dbReference type="OrthoDB" id="4641924at2"/>
<dbReference type="AlphaFoldDB" id="A0A7I7YVQ3"/>
<protein>
    <submittedName>
        <fullName evidence="1">Uncharacterized protein</fullName>
    </submittedName>
</protein>
<accession>A0A7I7YVQ3</accession>
<dbReference type="RefSeq" id="WP_085271870.1">
    <property type="nucleotide sequence ID" value="NZ_AP022614.1"/>
</dbReference>